<keyword evidence="2" id="KW-0255">Endonuclease</keyword>
<dbReference type="InterPro" id="IPR058807">
    <property type="entry name" value="ScoMcrA_N"/>
</dbReference>
<evidence type="ECO:0000259" key="1">
    <source>
        <dbReference type="SMART" id="SM00507"/>
    </source>
</evidence>
<dbReference type="GO" id="GO:0004519">
    <property type="term" value="F:endonuclease activity"/>
    <property type="evidence" value="ECO:0007669"/>
    <property type="project" value="UniProtKB-KW"/>
</dbReference>
<dbReference type="GO" id="GO:0003676">
    <property type="term" value="F:nucleic acid binding"/>
    <property type="evidence" value="ECO:0007669"/>
    <property type="project" value="InterPro"/>
</dbReference>
<proteinExistence type="predicted"/>
<dbReference type="SMART" id="SM00507">
    <property type="entry name" value="HNHc"/>
    <property type="match status" value="1"/>
</dbReference>
<dbReference type="AlphaFoldDB" id="A0A1X6YRY7"/>
<dbReference type="Gene3D" id="1.10.30.50">
    <property type="match status" value="1"/>
</dbReference>
<dbReference type="Pfam" id="PF26345">
    <property type="entry name" value="ScoMcrA_N"/>
    <property type="match status" value="1"/>
</dbReference>
<dbReference type="Pfam" id="PF01844">
    <property type="entry name" value="HNH"/>
    <property type="match status" value="1"/>
</dbReference>
<dbReference type="Proteomes" id="UP000193778">
    <property type="component" value="Unassembled WGS sequence"/>
</dbReference>
<dbReference type="CDD" id="cd00085">
    <property type="entry name" value="HNHc"/>
    <property type="match status" value="1"/>
</dbReference>
<evidence type="ECO:0000313" key="2">
    <source>
        <dbReference type="EMBL" id="SLN29496.1"/>
    </source>
</evidence>
<name>A0A1X6YRY7_9RHOB</name>
<dbReference type="GO" id="GO:0008270">
    <property type="term" value="F:zinc ion binding"/>
    <property type="evidence" value="ECO:0007669"/>
    <property type="project" value="InterPro"/>
</dbReference>
<keyword evidence="2" id="KW-0378">Hydrolase</keyword>
<accession>A0A1X6YRY7</accession>
<keyword evidence="2" id="KW-0540">Nuclease</keyword>
<keyword evidence="3" id="KW-1185">Reference proteome</keyword>
<gene>
    <name evidence="2" type="ORF">RUM8411_01189</name>
</gene>
<evidence type="ECO:0000313" key="3">
    <source>
        <dbReference type="Proteomes" id="UP000193778"/>
    </source>
</evidence>
<dbReference type="RefSeq" id="WP_200818537.1">
    <property type="nucleotide sequence ID" value="NZ_FWFP01000003.1"/>
</dbReference>
<dbReference type="InterPro" id="IPR003615">
    <property type="entry name" value="HNH_nuc"/>
</dbReference>
<feature type="domain" description="HNH nuclease" evidence="1">
    <location>
        <begin position="378"/>
        <end position="437"/>
    </location>
</feature>
<reference evidence="3" key="1">
    <citation type="submission" date="2017-03" db="EMBL/GenBank/DDBJ databases">
        <authorList>
            <person name="Rodrigo-Torres L."/>
            <person name="Arahal R.D."/>
            <person name="Lucena T."/>
        </authorList>
    </citation>
    <scope>NUCLEOTIDE SEQUENCE [LARGE SCALE GENOMIC DNA]</scope>
    <source>
        <strain evidence="3">CECT 8411</strain>
    </source>
</reference>
<sequence length="460" mass="51344">MSLSDITTASIIAACDEYDELGKTRFLKKYGFGSSKKYHLLHNGKYYDSKAIVGAAHGYVGPGFVPLNAKNSSGGQGRAVQVLENLRFEVVENPPPTRNPDWSRDELILATEFYLRHAPSIPSKTSKPLTALADEIRATAVMQGLSGNDTFRNPNGVYMKLMELRKYDENYKGIGLGHERVRDVELEVFTLPERELLLAAYDIRNRIQAFRESGGQVPKVERPLPKSEVLRELLASDKPLENQLAEVLIDWQDTKRDFGRFPGLGREPSQIRKHGAVHVIEKRVRSRASGFDEVSASGKSYEQIVVDHFEQFPNEVVETAKKRLADFDLAMPTDNRDELEKKTKAILSRPEMLSEPPAGNPSPKKELALGTVYVRDPRVVAYTQQRANGVCELCQQKAPFRRPDGTGYLETHHILPLAEGGPDTVENCAAVCPNCHRALHSANDKEGLAEVLKKRLSDTV</sequence>
<dbReference type="InterPro" id="IPR002711">
    <property type="entry name" value="HNH"/>
</dbReference>
<dbReference type="EMBL" id="FWFP01000003">
    <property type="protein sequence ID" value="SLN29496.1"/>
    <property type="molecule type" value="Genomic_DNA"/>
</dbReference>
<protein>
    <submittedName>
        <fullName evidence="2">HNH endonuclease</fullName>
    </submittedName>
</protein>
<organism evidence="2 3">
    <name type="scientific">Ruegeria meonggei</name>
    <dbReference type="NCBI Taxonomy" id="1446476"/>
    <lineage>
        <taxon>Bacteria</taxon>
        <taxon>Pseudomonadati</taxon>
        <taxon>Pseudomonadota</taxon>
        <taxon>Alphaproteobacteria</taxon>
        <taxon>Rhodobacterales</taxon>
        <taxon>Roseobacteraceae</taxon>
        <taxon>Ruegeria</taxon>
    </lineage>
</organism>